<dbReference type="AlphaFoldDB" id="A0A1Q5SR81"/>
<proteinExistence type="inferred from homology"/>
<protein>
    <submittedName>
        <fullName evidence="10">Uncharacterized protein</fullName>
    </submittedName>
</protein>
<feature type="transmembrane region" description="Helical" evidence="9">
    <location>
        <begin position="32"/>
        <end position="51"/>
    </location>
</feature>
<comment type="similarity">
    <text evidence="8">Belongs to the TsuA/YedE (TC 9.B.102) family.</text>
</comment>
<evidence type="ECO:0000256" key="4">
    <source>
        <dbReference type="ARBA" id="ARBA00022519"/>
    </source>
</evidence>
<feature type="transmembrane region" description="Helical" evidence="9">
    <location>
        <begin position="94"/>
        <end position="113"/>
    </location>
</feature>
<comment type="caution">
    <text evidence="10">The sequence shown here is derived from an EMBL/GenBank/DDBJ whole genome shotgun (WGS) entry which is preliminary data.</text>
</comment>
<evidence type="ECO:0000256" key="3">
    <source>
        <dbReference type="ARBA" id="ARBA00022475"/>
    </source>
</evidence>
<comment type="subcellular location">
    <subcellularLocation>
        <location evidence="1">Cell inner membrane</location>
        <topology evidence="1">Multi-pass membrane protein</topology>
    </subcellularLocation>
</comment>
<evidence type="ECO:0000256" key="9">
    <source>
        <dbReference type="SAM" id="Phobius"/>
    </source>
</evidence>
<organism evidence="10 11">
    <name type="scientific">Geobacillus proteiniphilus</name>
    <dbReference type="NCBI Taxonomy" id="860353"/>
    <lineage>
        <taxon>Bacteria</taxon>
        <taxon>Bacillati</taxon>
        <taxon>Bacillota</taxon>
        <taxon>Bacilli</taxon>
        <taxon>Bacillales</taxon>
        <taxon>Anoxybacillaceae</taxon>
        <taxon>Geobacillus</taxon>
    </lineage>
</organism>
<keyword evidence="3" id="KW-1003">Cell membrane</keyword>
<reference evidence="10 11" key="1">
    <citation type="submission" date="2016-11" db="EMBL/GenBank/DDBJ databases">
        <authorList>
            <person name="Kadnikov V."/>
            <person name="Nazina T."/>
        </authorList>
    </citation>
    <scope>NUCLEOTIDE SEQUENCE [LARGE SCALE GENOMIC DNA]</scope>
    <source>
        <strain evidence="10 11">1017</strain>
    </source>
</reference>
<keyword evidence="5 9" id="KW-0812">Transmembrane</keyword>
<keyword evidence="6 9" id="KW-1133">Transmembrane helix</keyword>
<feature type="transmembrane region" description="Helical" evidence="9">
    <location>
        <begin position="378"/>
        <end position="405"/>
    </location>
</feature>
<evidence type="ECO:0000256" key="1">
    <source>
        <dbReference type="ARBA" id="ARBA00004429"/>
    </source>
</evidence>
<keyword evidence="4" id="KW-0997">Cell inner membrane</keyword>
<dbReference type="GO" id="GO:0005886">
    <property type="term" value="C:plasma membrane"/>
    <property type="evidence" value="ECO:0007669"/>
    <property type="project" value="UniProtKB-SubCell"/>
</dbReference>
<dbReference type="PANTHER" id="PTHR30574:SF1">
    <property type="entry name" value="SULPHUR TRANSPORT DOMAIN-CONTAINING PROTEIN"/>
    <property type="match status" value="1"/>
</dbReference>
<dbReference type="EMBL" id="MQMG01000046">
    <property type="protein sequence ID" value="OKO90395.1"/>
    <property type="molecule type" value="Genomic_DNA"/>
</dbReference>
<name>A0A1Q5SR81_9BACL</name>
<dbReference type="InterPro" id="IPR007272">
    <property type="entry name" value="Sulf_transp_TsuA/YedE"/>
</dbReference>
<feature type="transmembrane region" description="Helical" evidence="9">
    <location>
        <begin position="125"/>
        <end position="146"/>
    </location>
</feature>
<dbReference type="Proteomes" id="UP000186030">
    <property type="component" value="Unassembled WGS sequence"/>
</dbReference>
<keyword evidence="7 9" id="KW-0472">Membrane</keyword>
<accession>A0A1Q5SR81</accession>
<dbReference type="PANTHER" id="PTHR30574">
    <property type="entry name" value="INNER MEMBRANE PROTEIN YEDE"/>
    <property type="match status" value="1"/>
</dbReference>
<evidence type="ECO:0000313" key="11">
    <source>
        <dbReference type="Proteomes" id="UP000186030"/>
    </source>
</evidence>
<feature type="transmembrane region" description="Helical" evidence="9">
    <location>
        <begin position="251"/>
        <end position="269"/>
    </location>
</feature>
<evidence type="ECO:0000256" key="6">
    <source>
        <dbReference type="ARBA" id="ARBA00022989"/>
    </source>
</evidence>
<feature type="transmembrane region" description="Helical" evidence="9">
    <location>
        <begin position="197"/>
        <end position="221"/>
    </location>
</feature>
<gene>
    <name evidence="10" type="ORF">BRO54_3041</name>
</gene>
<evidence type="ECO:0000313" key="10">
    <source>
        <dbReference type="EMBL" id="OKO90395.1"/>
    </source>
</evidence>
<keyword evidence="2" id="KW-0813">Transport</keyword>
<sequence>MEKGELCIMELTAQQRDVRAKQAANAPKHPTAWIIAVSCLILIGGTLFLYSRVSWQQALLYVLGAFGGFVLYQAHFGFTSAWRKFILYRQGEGIRAQMVMMAVASALFLPLLVKGSALGHPVSGYVFGVGVSVIVGAFLFGIGMQLGDGCASGTLYHIGGGDVNGIVTLIGFIAGSVIATTHFDVWAKMPQFEPFSFIGEFGALGGFLLQLVLLAAVYYVVTVAEKRRYGQLVATSLENRHGWKAIYKGPWSLLVGALLLAVTNALVLMISGKPWGITSAFALWGAKFVQLFGVDPTAWAYWQDEAKRQALANPLYYDTTTVMDISLMVGALLAAALAGRYTKTIQWKRPTRMTIGALIGGLMMGYGARLAFGCNIGAYFGGIASFSAHGWAWFVFAFLGSLIGVKLRPYCAYKN</sequence>
<feature type="transmembrane region" description="Helical" evidence="9">
    <location>
        <begin position="166"/>
        <end position="185"/>
    </location>
</feature>
<evidence type="ECO:0000256" key="7">
    <source>
        <dbReference type="ARBA" id="ARBA00023136"/>
    </source>
</evidence>
<reference evidence="11" key="2">
    <citation type="submission" date="2017-01" db="EMBL/GenBank/DDBJ databases">
        <title>Genome sequencing and annotation of Geobacillus sp. 1017, a Hydrocarbon-Oxidizing Thermophilic Bacterium Isolated from a Heavy Oil Reservoir (China).</title>
        <authorList>
            <person name="Kadnikov V.V."/>
            <person name="Mardanov A.V."/>
            <person name="Poltaraus A.B."/>
            <person name="Sokolova D.S."/>
            <person name="Semenova E.M."/>
            <person name="Ravin N.V."/>
            <person name="Tourova T.P."/>
            <person name="Nazina T.N."/>
        </authorList>
    </citation>
    <scope>NUCLEOTIDE SEQUENCE [LARGE SCALE GENOMIC DNA]</scope>
    <source>
        <strain evidence="11">1017</strain>
    </source>
</reference>
<feature type="transmembrane region" description="Helical" evidence="9">
    <location>
        <begin position="353"/>
        <end position="372"/>
    </location>
</feature>
<feature type="transmembrane region" description="Helical" evidence="9">
    <location>
        <begin position="322"/>
        <end position="341"/>
    </location>
</feature>
<feature type="transmembrane region" description="Helical" evidence="9">
    <location>
        <begin position="58"/>
        <end position="74"/>
    </location>
</feature>
<evidence type="ECO:0000256" key="8">
    <source>
        <dbReference type="ARBA" id="ARBA00035655"/>
    </source>
</evidence>
<dbReference type="Pfam" id="PF04143">
    <property type="entry name" value="Sulf_transp"/>
    <property type="match status" value="1"/>
</dbReference>
<evidence type="ECO:0000256" key="2">
    <source>
        <dbReference type="ARBA" id="ARBA00022448"/>
    </source>
</evidence>
<evidence type="ECO:0000256" key="5">
    <source>
        <dbReference type="ARBA" id="ARBA00022692"/>
    </source>
</evidence>